<gene>
    <name evidence="1" type="ORF">HYH03_014462</name>
</gene>
<organism evidence="1 2">
    <name type="scientific">Edaphochlamys debaryana</name>
    <dbReference type="NCBI Taxonomy" id="47281"/>
    <lineage>
        <taxon>Eukaryota</taxon>
        <taxon>Viridiplantae</taxon>
        <taxon>Chlorophyta</taxon>
        <taxon>core chlorophytes</taxon>
        <taxon>Chlorophyceae</taxon>
        <taxon>CS clade</taxon>
        <taxon>Chlamydomonadales</taxon>
        <taxon>Chlamydomonadales incertae sedis</taxon>
        <taxon>Edaphochlamys</taxon>
    </lineage>
</organism>
<reference evidence="1" key="1">
    <citation type="journal article" date="2020" name="bioRxiv">
        <title>Comparative genomics of Chlamydomonas.</title>
        <authorList>
            <person name="Craig R.J."/>
            <person name="Hasan A.R."/>
            <person name="Ness R.W."/>
            <person name="Keightley P.D."/>
        </authorList>
    </citation>
    <scope>NUCLEOTIDE SEQUENCE</scope>
    <source>
        <strain evidence="1">CCAP 11/70</strain>
    </source>
</reference>
<proteinExistence type="predicted"/>
<dbReference type="Proteomes" id="UP000612055">
    <property type="component" value="Unassembled WGS sequence"/>
</dbReference>
<evidence type="ECO:0000313" key="2">
    <source>
        <dbReference type="Proteomes" id="UP000612055"/>
    </source>
</evidence>
<evidence type="ECO:0000313" key="1">
    <source>
        <dbReference type="EMBL" id="KAG2486868.1"/>
    </source>
</evidence>
<dbReference type="AlphaFoldDB" id="A0A836BTH3"/>
<comment type="caution">
    <text evidence="1">The sequence shown here is derived from an EMBL/GenBank/DDBJ whole genome shotgun (WGS) entry which is preliminary data.</text>
</comment>
<keyword evidence="2" id="KW-1185">Reference proteome</keyword>
<sequence>MARAATHLGCMAEAWKARHAACCPHHAALPDVSDPFQIGVASTVRLVTVSCSGPLDVPRARCLKCGEVYEPKPVALRCFPSSPVGPSIWFDLRIFEEFWDMHINEGNGVQGFVRRLNRGMHELPNPPSQRLVDGSWTERKAAFAVQDVRFYTAAKYYAQSTFGHDSFEALNLPGFDTGPFADCGICADPPQLPEETAMSAGGDDWKAEYAYLRYREIQARDVSSSAPRMAVLSSSSAAILTAAGSAAEVAKLEEKLRRIERTHQVAASFRESWRPGHPEFDQAFSSFCDREVKRPLEAAGLESAWPSSGGGRWAPPSAPLRAPGGLVRWRGLGFCGTGGLMRGVCILALSPPLGASVSSSRVAAHQGSRRPCALAGAGLLRHRRADARRVHPGPLASAGRLRWALRAWRRTRAPGGLVRWRGLGFCGTGGLMRGVCILALSPPLGASAGRFARGGAPGLPAALCVGGGWASAAPAG</sequence>
<protein>
    <submittedName>
        <fullName evidence="1">Uncharacterized protein</fullName>
    </submittedName>
</protein>
<accession>A0A836BTH3</accession>
<dbReference type="EMBL" id="JAEHOE010000105">
    <property type="protein sequence ID" value="KAG2486868.1"/>
    <property type="molecule type" value="Genomic_DNA"/>
</dbReference>
<name>A0A836BTH3_9CHLO</name>